<keyword evidence="2" id="KW-0732">Signal</keyword>
<dbReference type="Pfam" id="PF09898">
    <property type="entry name" value="DUF2125"/>
    <property type="match status" value="1"/>
</dbReference>
<organism evidence="3 4">
    <name type="scientific">Paracoccus simplex</name>
    <dbReference type="NCBI Taxonomy" id="2086346"/>
    <lineage>
        <taxon>Bacteria</taxon>
        <taxon>Pseudomonadati</taxon>
        <taxon>Pseudomonadota</taxon>
        <taxon>Alphaproteobacteria</taxon>
        <taxon>Rhodobacterales</taxon>
        <taxon>Paracoccaceae</taxon>
        <taxon>Paracoccus</taxon>
    </lineage>
</organism>
<proteinExistence type="predicted"/>
<feature type="compositionally biased region" description="Low complexity" evidence="1">
    <location>
        <begin position="385"/>
        <end position="412"/>
    </location>
</feature>
<evidence type="ECO:0000313" key="3">
    <source>
        <dbReference type="EMBL" id="MFC3569616.1"/>
    </source>
</evidence>
<protein>
    <submittedName>
        <fullName evidence="3">DUF2125 domain-containing protein</fullName>
    </submittedName>
</protein>
<evidence type="ECO:0000256" key="1">
    <source>
        <dbReference type="SAM" id="MobiDB-lite"/>
    </source>
</evidence>
<sequence length="546" mass="57019">MNLRLTSSALALAAMTAPALADVTSEQVWQSWVDYYQSLGYTVTEGKRDKSGDTLTLSEVAIKGGTPDSQVSFAIPQVALSESGDGKVKTVFADTLTGVANGTDVDGESYEVPFSVAMPGNAIVTSGAPEDMTHEFDYPTIDFTLTTMKSGDKETPLPIKVGVADSTGTFHIVAGAPAKYDYAMKSGKITFSGDVTAEEADKVKFEGSIDGAETSGEMAVPGGAKIEEDMNAALKAGLAMNGVFKAGALVASFDFAGTDEADQPTSGAGKYDGKGFELSYALSQDGMSYQAGSDAGSFELTSSDLAFPINYAIESGSFDMQLPVMQSEEAQPFKFAYSLTGLTLGDAIWNLFDAQGQLPRDPASLDLDVTGTMKVVKDLFDQAPPAEDAADTATDQPADGAADQATDQATEAPAEEGADPTAPAGDAEGMAEFEAEPSPMEPVEVNINQFALNALGAKVNAEGALKAPESGDMTTPVGEIHATYEGVNALVDKLGAMGLIPEDQIMGVRMMMAMFAKPVAEGEDKLETKLEFKEDGSIFANGQQIK</sequence>
<evidence type="ECO:0000256" key="2">
    <source>
        <dbReference type="SAM" id="SignalP"/>
    </source>
</evidence>
<dbReference type="InterPro" id="IPR018666">
    <property type="entry name" value="DUF2125"/>
</dbReference>
<reference evidence="4" key="1">
    <citation type="journal article" date="2019" name="Int. J. Syst. Evol. Microbiol.">
        <title>The Global Catalogue of Microorganisms (GCM) 10K type strain sequencing project: providing services to taxonomists for standard genome sequencing and annotation.</title>
        <authorList>
            <consortium name="The Broad Institute Genomics Platform"/>
            <consortium name="The Broad Institute Genome Sequencing Center for Infectious Disease"/>
            <person name="Wu L."/>
            <person name="Ma J."/>
        </authorList>
    </citation>
    <scope>NUCLEOTIDE SEQUENCE [LARGE SCALE GENOMIC DNA]</scope>
    <source>
        <strain evidence="4">VKM B-3226</strain>
    </source>
</reference>
<feature type="chain" id="PRO_5046712790" evidence="2">
    <location>
        <begin position="22"/>
        <end position="546"/>
    </location>
</feature>
<dbReference type="Proteomes" id="UP001595596">
    <property type="component" value="Unassembled WGS sequence"/>
</dbReference>
<gene>
    <name evidence="3" type="ORF">ACFOMP_09145</name>
</gene>
<feature type="region of interest" description="Disordered" evidence="1">
    <location>
        <begin position="385"/>
        <end position="426"/>
    </location>
</feature>
<comment type="caution">
    <text evidence="3">The sequence shown here is derived from an EMBL/GenBank/DDBJ whole genome shotgun (WGS) entry which is preliminary data.</text>
</comment>
<feature type="signal peptide" evidence="2">
    <location>
        <begin position="1"/>
        <end position="21"/>
    </location>
</feature>
<dbReference type="RefSeq" id="WP_379029727.1">
    <property type="nucleotide sequence ID" value="NZ_JBHRXE010000020.1"/>
</dbReference>
<name>A0ABV7S029_9RHOB</name>
<dbReference type="EMBL" id="JBHRXE010000020">
    <property type="protein sequence ID" value="MFC3569616.1"/>
    <property type="molecule type" value="Genomic_DNA"/>
</dbReference>
<keyword evidence="4" id="KW-1185">Reference proteome</keyword>
<evidence type="ECO:0000313" key="4">
    <source>
        <dbReference type="Proteomes" id="UP001595596"/>
    </source>
</evidence>
<accession>A0ABV7S029</accession>